<evidence type="ECO:0000313" key="2">
    <source>
        <dbReference type="Proteomes" id="UP000504724"/>
    </source>
</evidence>
<organism evidence="1 2">
    <name type="scientific">Thiomicrorhabdus xiamenensis</name>
    <dbReference type="NCBI Taxonomy" id="2739063"/>
    <lineage>
        <taxon>Bacteria</taxon>
        <taxon>Pseudomonadati</taxon>
        <taxon>Pseudomonadota</taxon>
        <taxon>Gammaproteobacteria</taxon>
        <taxon>Thiotrichales</taxon>
        <taxon>Piscirickettsiaceae</taxon>
        <taxon>Thiomicrorhabdus</taxon>
    </lineage>
</organism>
<name>A0A7D4SMS8_9GAMM</name>
<sequence>MLNPLISRFDICFDFFSNTFSFDEVSDRDWVTQAQQINSFLINGQRSGFKFGKQGVVCRIYDKTREIKEQSKKFYLYDLWKSQGWDGESIVWRIEFEFHTEVLKQIGLREIEKAISNQAELWAAVTKHWLKLVIPNPNDSNRSRWQVHPVWEEVQQATSLGAEPIVKEVAKVRLPSSETLFVNGLGYLISFMASRRITNFEEGLKAYSEEAENYYDFLGKNLKTVLKQKLNERAKRFNIPLEELDYD</sequence>
<reference evidence="1 2" key="1">
    <citation type="submission" date="2020-05" db="EMBL/GenBank/DDBJ databases">
        <title>Thiomicrorhabdus sediminis sp.nov. and Thiomicrorhabdus xiamenensis sp.nov., novel sulfur-oxidizing bacteria isolated from coastal sediment.</title>
        <authorList>
            <person name="Liu X."/>
        </authorList>
    </citation>
    <scope>NUCLEOTIDE SEQUENCE [LARGE SCALE GENOMIC DNA]</scope>
    <source>
        <strain evidence="1 2">G2</strain>
    </source>
</reference>
<dbReference type="EMBL" id="CP054020">
    <property type="protein sequence ID" value="QKI88901.1"/>
    <property type="molecule type" value="Genomic_DNA"/>
</dbReference>
<evidence type="ECO:0000313" key="1">
    <source>
        <dbReference type="EMBL" id="QKI88901.1"/>
    </source>
</evidence>
<proteinExistence type="predicted"/>
<gene>
    <name evidence="1" type="ORF">HQN79_04620</name>
</gene>
<dbReference type="RefSeq" id="WP_173284537.1">
    <property type="nucleotide sequence ID" value="NZ_CP054020.1"/>
</dbReference>
<keyword evidence="2" id="KW-1185">Reference proteome</keyword>
<dbReference type="AlphaFoldDB" id="A0A7D4SMS8"/>
<dbReference type="KEGG" id="txa:HQN79_04620"/>
<protein>
    <submittedName>
        <fullName evidence="1">Uncharacterized protein</fullName>
    </submittedName>
</protein>
<accession>A0A7D4SMS8</accession>
<dbReference type="Proteomes" id="UP000504724">
    <property type="component" value="Chromosome"/>
</dbReference>